<dbReference type="STRING" id="404941.GCA_002013645_04614"/>
<protein>
    <recommendedName>
        <fullName evidence="8">Isoprenylcysteine carboxyl methyltransferase (ICMT) family protein</fullName>
    </recommendedName>
</protein>
<organism evidence="6 7">
    <name type="scientific">Mycobacteroides salmoniphilum</name>
    <dbReference type="NCBI Taxonomy" id="404941"/>
    <lineage>
        <taxon>Bacteria</taxon>
        <taxon>Bacillati</taxon>
        <taxon>Actinomycetota</taxon>
        <taxon>Actinomycetes</taxon>
        <taxon>Mycobacteriales</taxon>
        <taxon>Mycobacteriaceae</taxon>
        <taxon>Mycobacteroides</taxon>
    </lineage>
</organism>
<gene>
    <name evidence="6" type="ORF">CCUG60884_04142</name>
</gene>
<dbReference type="Gene3D" id="1.20.120.1630">
    <property type="match status" value="1"/>
</dbReference>
<evidence type="ECO:0008006" key="8">
    <source>
        <dbReference type="Google" id="ProtNLM"/>
    </source>
</evidence>
<evidence type="ECO:0000256" key="4">
    <source>
        <dbReference type="ARBA" id="ARBA00023136"/>
    </source>
</evidence>
<dbReference type="Pfam" id="PF04191">
    <property type="entry name" value="PEMT"/>
    <property type="match status" value="1"/>
</dbReference>
<reference evidence="6 7" key="1">
    <citation type="journal article" date="2019" name="Sci. Rep.">
        <title>Extended insight into the Mycobacterium chelonae-abscessus complex through whole genome sequencing of Mycobacterium salmoniphilum outbreak and Mycobacterium salmoniphilum-like strains.</title>
        <authorList>
            <person name="Behra P.R.K."/>
            <person name="Das S."/>
            <person name="Pettersson B.M.F."/>
            <person name="Shirreff L."/>
            <person name="DuCote T."/>
            <person name="Jacobsson K.G."/>
            <person name="Ennis D.G."/>
            <person name="Kirsebom L.A."/>
        </authorList>
    </citation>
    <scope>NUCLEOTIDE SEQUENCE [LARGE SCALE GENOMIC DNA]</scope>
    <source>
        <strain evidence="6 7">CCUG 60884</strain>
    </source>
</reference>
<proteinExistence type="predicted"/>
<comment type="caution">
    <text evidence="6">The sequence shown here is derived from an EMBL/GenBank/DDBJ whole genome shotgun (WGS) entry which is preliminary data.</text>
</comment>
<dbReference type="Proteomes" id="UP000294604">
    <property type="component" value="Unassembled WGS sequence"/>
</dbReference>
<accession>A0A4R8SPE6</accession>
<dbReference type="GO" id="GO:0012505">
    <property type="term" value="C:endomembrane system"/>
    <property type="evidence" value="ECO:0007669"/>
    <property type="project" value="UniProtKB-SubCell"/>
</dbReference>
<comment type="subcellular location">
    <subcellularLocation>
        <location evidence="1">Endomembrane system</location>
        <topology evidence="1">Multi-pass membrane protein</topology>
    </subcellularLocation>
</comment>
<keyword evidence="4 5" id="KW-0472">Membrane</keyword>
<dbReference type="InterPro" id="IPR052527">
    <property type="entry name" value="Metal_cation-efflux_comp"/>
</dbReference>
<dbReference type="EMBL" id="PECL01000013">
    <property type="protein sequence ID" value="TEA00988.1"/>
    <property type="molecule type" value="Genomic_DNA"/>
</dbReference>
<dbReference type="InterPro" id="IPR007318">
    <property type="entry name" value="Phopholipid_MeTrfase"/>
</dbReference>
<dbReference type="PANTHER" id="PTHR43847:SF1">
    <property type="entry name" value="BLL3993 PROTEIN"/>
    <property type="match status" value="1"/>
</dbReference>
<keyword evidence="3 5" id="KW-1133">Transmembrane helix</keyword>
<evidence type="ECO:0000256" key="1">
    <source>
        <dbReference type="ARBA" id="ARBA00004127"/>
    </source>
</evidence>
<evidence type="ECO:0000313" key="7">
    <source>
        <dbReference type="Proteomes" id="UP000294604"/>
    </source>
</evidence>
<feature type="transmembrane region" description="Helical" evidence="5">
    <location>
        <begin position="53"/>
        <end position="72"/>
    </location>
</feature>
<dbReference type="PANTHER" id="PTHR43847">
    <property type="entry name" value="BLL3993 PROTEIN"/>
    <property type="match status" value="1"/>
</dbReference>
<feature type="transmembrane region" description="Helical" evidence="5">
    <location>
        <begin position="21"/>
        <end position="41"/>
    </location>
</feature>
<keyword evidence="2 5" id="KW-0812">Transmembrane</keyword>
<evidence type="ECO:0000256" key="2">
    <source>
        <dbReference type="ARBA" id="ARBA00022692"/>
    </source>
</evidence>
<sequence length="195" mass="21658">MATQTVAPARESTSLWRTARAVLALPFTVTVLIPLVILYGSGMEVPSWMSDEMSMTATVIGTLLVAAGLFLVTRTVMLFHQMGKGSLAPFDPPVHLVVRGPYRYMRNPMITGVVAILLGEAFALNSVGLLIYAAVFVSINAVYFPLVEERGLLKRFGRDYAEYSQHVPRWVPRLRPWTQPERANYVASQSQSQSR</sequence>
<dbReference type="AlphaFoldDB" id="A0A4R8SPE6"/>
<name>A0A4R8SPE6_9MYCO</name>
<evidence type="ECO:0000313" key="6">
    <source>
        <dbReference type="EMBL" id="TEA00988.1"/>
    </source>
</evidence>
<evidence type="ECO:0000256" key="5">
    <source>
        <dbReference type="SAM" id="Phobius"/>
    </source>
</evidence>
<evidence type="ECO:0000256" key="3">
    <source>
        <dbReference type="ARBA" id="ARBA00022989"/>
    </source>
</evidence>